<dbReference type="Proteomes" id="UP000515406">
    <property type="component" value="Chromosome"/>
</dbReference>
<organism evidence="1 2">
    <name type="scientific">Xanthomonas hortorum pv. vitians</name>
    <dbReference type="NCBI Taxonomy" id="83224"/>
    <lineage>
        <taxon>Bacteria</taxon>
        <taxon>Pseudomonadati</taxon>
        <taxon>Pseudomonadota</taxon>
        <taxon>Gammaproteobacteria</taxon>
        <taxon>Lysobacterales</taxon>
        <taxon>Lysobacteraceae</taxon>
        <taxon>Xanthomonas</taxon>
    </lineage>
</organism>
<evidence type="ECO:0000313" key="1">
    <source>
        <dbReference type="EMBL" id="CAD0353375.1"/>
    </source>
</evidence>
<name>A0A6V7EQ40_9XANT</name>
<protein>
    <submittedName>
        <fullName evidence="1">Uncharacterized protein</fullName>
    </submittedName>
</protein>
<dbReference type="EMBL" id="LR828257">
    <property type="protein sequence ID" value="CAD0353375.1"/>
    <property type="molecule type" value="Genomic_DNA"/>
</dbReference>
<proteinExistence type="predicted"/>
<evidence type="ECO:0000313" key="2">
    <source>
        <dbReference type="Proteomes" id="UP000515406"/>
    </source>
</evidence>
<reference evidence="1 2" key="1">
    <citation type="submission" date="2020-07" db="EMBL/GenBank/DDBJ databases">
        <authorList>
            <person name="Pothier F. J."/>
        </authorList>
    </citation>
    <scope>NUCLEOTIDE SEQUENCE [LARGE SCALE GENOMIC DNA]</scope>
    <source>
        <strain evidence="1 2">CFBP 498</strain>
    </source>
</reference>
<dbReference type="AlphaFoldDB" id="A0A6V7EQ40"/>
<dbReference type="RefSeq" id="WP_180313707.1">
    <property type="nucleotide sequence ID" value="NZ_JAJTZO010000041.1"/>
</dbReference>
<keyword evidence="2" id="KW-1185">Reference proteome</keyword>
<sequence length="123" mass="13386">MSSTRCHPYHPQCGCATCSRHELSDERADVLALALHRDGSVLSEALGELTTEQLALIAGHLAQGNDEGAAEILRNAVTDYLSQLINGRMDDVDCSRIEAVRHYLTVYEAKPAPVAVMPWRVAA</sequence>
<accession>A0A6V7EQ40</accession>
<dbReference type="EMBL" id="LR828257">
    <property type="protein sequence ID" value="CAD0353381.1"/>
    <property type="molecule type" value="Genomic_DNA"/>
</dbReference>
<gene>
    <name evidence="1" type="ORF">CFBP498_38280</name>
</gene>